<reference evidence="1" key="1">
    <citation type="submission" date="2022-08" db="EMBL/GenBank/DDBJ databases">
        <authorList>
            <consortium name="DOE Joint Genome Institute"/>
            <person name="Min B."/>
            <person name="Riley R."/>
            <person name="Sierra-Patev S."/>
            <person name="Naranjo-Ortiz M."/>
            <person name="Looney B."/>
            <person name="Konkel Z."/>
            <person name="Slot J.C."/>
            <person name="Sakamoto Y."/>
            <person name="Steenwyk J.L."/>
            <person name="Rokas A."/>
            <person name="Carro J."/>
            <person name="Camarero S."/>
            <person name="Ferreira P."/>
            <person name="Molpeceres G."/>
            <person name="Ruiz-Duenas F.J."/>
            <person name="Serrano A."/>
            <person name="Henrissat B."/>
            <person name="Drula E."/>
            <person name="Hughes K.W."/>
            <person name="Mata J.L."/>
            <person name="Ishikawa N.K."/>
            <person name="Vargas-Isla R."/>
            <person name="Ushijima S."/>
            <person name="Smith C.A."/>
            <person name="Ahrendt S."/>
            <person name="Andreopoulos W."/>
            <person name="He G."/>
            <person name="Labutti K."/>
            <person name="Lipzen A."/>
            <person name="Ng V."/>
            <person name="Sandor L."/>
            <person name="Barry K."/>
            <person name="Martinez A.T."/>
            <person name="Xiao Y."/>
            <person name="Gibbons J.G."/>
            <person name="Terashima K."/>
            <person name="Hibbett D.S."/>
            <person name="Grigoriev I.V."/>
        </authorList>
    </citation>
    <scope>NUCLEOTIDE SEQUENCE</scope>
    <source>
        <strain evidence="1">Sp2 HRB7682 ss15</strain>
    </source>
</reference>
<sequence>KLRMQNSDLKSQLALAKRHKHLGKTVGDADPNINHELVVKLAKKYTVMVYPWPASNLFMSFLPNNLPDPESPERFKDESAFEAGLINELHLYLNDRDLRKKAAEYSPFQKSFLQQAKQGRSSALHTIRECASIIMQGINVEAAVWVTKANLLRRNSTTLRLQLEFPGSSAVNDIFSPIFYPNGIRGDTKLFMNDFQPKVRISLINISI</sequence>
<gene>
    <name evidence="1" type="ORF">C8J55DRAFT_424761</name>
</gene>
<name>A0A9W9AMJ0_9AGAR</name>
<feature type="non-terminal residue" evidence="1">
    <location>
        <position position="208"/>
    </location>
</feature>
<dbReference type="Proteomes" id="UP001150238">
    <property type="component" value="Unassembled WGS sequence"/>
</dbReference>
<dbReference type="AlphaFoldDB" id="A0A9W9AMJ0"/>
<accession>A0A9W9AMJ0</accession>
<proteinExistence type="predicted"/>
<evidence type="ECO:0000313" key="1">
    <source>
        <dbReference type="EMBL" id="KAJ4486541.1"/>
    </source>
</evidence>
<evidence type="ECO:0000313" key="2">
    <source>
        <dbReference type="Proteomes" id="UP001150238"/>
    </source>
</evidence>
<comment type="caution">
    <text evidence="1">The sequence shown here is derived from an EMBL/GenBank/DDBJ whole genome shotgun (WGS) entry which is preliminary data.</text>
</comment>
<protein>
    <submittedName>
        <fullName evidence="1">Uncharacterized protein</fullName>
    </submittedName>
</protein>
<dbReference type="EMBL" id="JANVFS010000010">
    <property type="protein sequence ID" value="KAJ4486541.1"/>
    <property type="molecule type" value="Genomic_DNA"/>
</dbReference>
<organism evidence="1 2">
    <name type="scientific">Lentinula lateritia</name>
    <dbReference type="NCBI Taxonomy" id="40482"/>
    <lineage>
        <taxon>Eukaryota</taxon>
        <taxon>Fungi</taxon>
        <taxon>Dikarya</taxon>
        <taxon>Basidiomycota</taxon>
        <taxon>Agaricomycotina</taxon>
        <taxon>Agaricomycetes</taxon>
        <taxon>Agaricomycetidae</taxon>
        <taxon>Agaricales</taxon>
        <taxon>Marasmiineae</taxon>
        <taxon>Omphalotaceae</taxon>
        <taxon>Lentinula</taxon>
    </lineage>
</organism>
<reference evidence="1" key="2">
    <citation type="journal article" date="2023" name="Proc. Natl. Acad. Sci. U.S.A.">
        <title>A global phylogenomic analysis of the shiitake genus Lentinula.</title>
        <authorList>
            <person name="Sierra-Patev S."/>
            <person name="Min B."/>
            <person name="Naranjo-Ortiz M."/>
            <person name="Looney B."/>
            <person name="Konkel Z."/>
            <person name="Slot J.C."/>
            <person name="Sakamoto Y."/>
            <person name="Steenwyk J.L."/>
            <person name="Rokas A."/>
            <person name="Carro J."/>
            <person name="Camarero S."/>
            <person name="Ferreira P."/>
            <person name="Molpeceres G."/>
            <person name="Ruiz-Duenas F.J."/>
            <person name="Serrano A."/>
            <person name="Henrissat B."/>
            <person name="Drula E."/>
            <person name="Hughes K.W."/>
            <person name="Mata J.L."/>
            <person name="Ishikawa N.K."/>
            <person name="Vargas-Isla R."/>
            <person name="Ushijima S."/>
            <person name="Smith C.A."/>
            <person name="Donoghue J."/>
            <person name="Ahrendt S."/>
            <person name="Andreopoulos W."/>
            <person name="He G."/>
            <person name="LaButti K."/>
            <person name="Lipzen A."/>
            <person name="Ng V."/>
            <person name="Riley R."/>
            <person name="Sandor L."/>
            <person name="Barry K."/>
            <person name="Martinez A.T."/>
            <person name="Xiao Y."/>
            <person name="Gibbons J.G."/>
            <person name="Terashima K."/>
            <person name="Grigoriev I.V."/>
            <person name="Hibbett D."/>
        </authorList>
    </citation>
    <scope>NUCLEOTIDE SEQUENCE</scope>
    <source>
        <strain evidence="1">Sp2 HRB7682 ss15</strain>
    </source>
</reference>